<feature type="region of interest" description="Disordered" evidence="1">
    <location>
        <begin position="1"/>
        <end position="32"/>
    </location>
</feature>
<evidence type="ECO:0000313" key="2">
    <source>
        <dbReference type="EMBL" id="AAK56400.1"/>
    </source>
</evidence>
<name>Q94IP2_FLATR</name>
<evidence type="ECO:0000256" key="1">
    <source>
        <dbReference type="SAM" id="MobiDB-lite"/>
    </source>
</evidence>
<accession>Q94IP2</accession>
<organism evidence="2">
    <name type="scientific">Flaveria trinervia</name>
    <name type="common">Clustered yellowtops</name>
    <name type="synonym">Oedera trinervia</name>
    <dbReference type="NCBI Taxonomy" id="4227"/>
    <lineage>
        <taxon>Eukaryota</taxon>
        <taxon>Viridiplantae</taxon>
        <taxon>Streptophyta</taxon>
        <taxon>Embryophyta</taxon>
        <taxon>Tracheophyta</taxon>
        <taxon>Spermatophyta</taxon>
        <taxon>Magnoliopsida</taxon>
        <taxon>eudicotyledons</taxon>
        <taxon>Gunneridae</taxon>
        <taxon>Pentapetalae</taxon>
        <taxon>asterids</taxon>
        <taxon>campanulids</taxon>
        <taxon>Asterales</taxon>
        <taxon>Asteraceae</taxon>
        <taxon>Asteroideae</taxon>
        <taxon>Heliantheae alliance</taxon>
        <taxon>Tageteae</taxon>
        <taxon>Flaveria</taxon>
    </lineage>
</organism>
<sequence>MASTLKDGESVVDQSSAVGGGVDDVYGDDRAS</sequence>
<feature type="non-terminal residue" evidence="2">
    <location>
        <position position="32"/>
    </location>
</feature>
<proteinExistence type="evidence at transcript level"/>
<dbReference type="EMBL" id="AY033591">
    <property type="protein sequence ID" value="AAK56400.1"/>
    <property type="molecule type" value="mRNA"/>
</dbReference>
<reference evidence="2" key="1">
    <citation type="journal article" date="2002" name="Plant Physiol.">
        <title>Differential regulation of transcripts encoding cytosolic NADP-malic enzyme in C3 and C4 Flaveria species.</title>
        <authorList>
            <person name="Lai L.B."/>
            <person name="Tausta S.L."/>
            <person name="Nelson T.M."/>
        </authorList>
    </citation>
    <scope>NUCLEOTIDE SEQUENCE</scope>
</reference>
<protein>
    <submittedName>
        <fullName evidence="2">Cytosolic NADP-malic enzyme</fullName>
    </submittedName>
</protein>
<dbReference type="AlphaFoldDB" id="Q94IP2"/>